<evidence type="ECO:0000313" key="1">
    <source>
        <dbReference type="EMBL" id="MFC5807914.1"/>
    </source>
</evidence>
<organism evidence="1 2">
    <name type="scientific">Streptomyces heilongjiangensis</name>
    <dbReference type="NCBI Taxonomy" id="945052"/>
    <lineage>
        <taxon>Bacteria</taxon>
        <taxon>Bacillati</taxon>
        <taxon>Actinomycetota</taxon>
        <taxon>Actinomycetes</taxon>
        <taxon>Kitasatosporales</taxon>
        <taxon>Streptomycetaceae</taxon>
        <taxon>Streptomyces</taxon>
    </lineage>
</organism>
<gene>
    <name evidence="1" type="ORF">ACFQGO_10385</name>
</gene>
<accession>A0ABW1B4T7</accession>
<dbReference type="Proteomes" id="UP001596112">
    <property type="component" value="Unassembled WGS sequence"/>
</dbReference>
<evidence type="ECO:0000313" key="2">
    <source>
        <dbReference type="Proteomes" id="UP001596112"/>
    </source>
</evidence>
<proteinExistence type="predicted"/>
<name>A0ABW1B4T7_9ACTN</name>
<protein>
    <submittedName>
        <fullName evidence="1">Uncharacterized protein</fullName>
    </submittedName>
</protein>
<reference evidence="2" key="1">
    <citation type="journal article" date="2019" name="Int. J. Syst. Evol. Microbiol.">
        <title>The Global Catalogue of Microorganisms (GCM) 10K type strain sequencing project: providing services to taxonomists for standard genome sequencing and annotation.</title>
        <authorList>
            <consortium name="The Broad Institute Genomics Platform"/>
            <consortium name="The Broad Institute Genome Sequencing Center for Infectious Disease"/>
            <person name="Wu L."/>
            <person name="Ma J."/>
        </authorList>
    </citation>
    <scope>NUCLEOTIDE SEQUENCE [LARGE SCALE GENOMIC DNA]</scope>
    <source>
        <strain evidence="2">JCM 9918</strain>
    </source>
</reference>
<dbReference type="EMBL" id="JBHSNZ010000006">
    <property type="protein sequence ID" value="MFC5807914.1"/>
    <property type="molecule type" value="Genomic_DNA"/>
</dbReference>
<keyword evidence="2" id="KW-1185">Reference proteome</keyword>
<sequence length="68" mass="7153">MDETRTPAPAEDSPAPVAYGWCSWHDGYAGGVRLIQVHEQGSGAGGGVFACGPCRETHKLVPFADQPL</sequence>
<comment type="caution">
    <text evidence="1">The sequence shown here is derived from an EMBL/GenBank/DDBJ whole genome shotgun (WGS) entry which is preliminary data.</text>
</comment>
<dbReference type="RefSeq" id="WP_272172727.1">
    <property type="nucleotide sequence ID" value="NZ_JAQOSL010000062.1"/>
</dbReference>